<name>A0A016TL42_9BILA</name>
<dbReference type="AlphaFoldDB" id="A0A016TL42"/>
<dbReference type="Proteomes" id="UP000024635">
    <property type="component" value="Unassembled WGS sequence"/>
</dbReference>
<evidence type="ECO:0000313" key="2">
    <source>
        <dbReference type="Proteomes" id="UP000024635"/>
    </source>
</evidence>
<protein>
    <submittedName>
        <fullName evidence="1">Uncharacterized protein</fullName>
    </submittedName>
</protein>
<dbReference type="EMBL" id="JARK01001430">
    <property type="protein sequence ID" value="EYC03367.1"/>
    <property type="molecule type" value="Genomic_DNA"/>
</dbReference>
<gene>
    <name evidence="1" type="primary">Acey_s0094.g2717</name>
    <name evidence="1" type="ORF">Y032_0094g2717</name>
</gene>
<evidence type="ECO:0000313" key="1">
    <source>
        <dbReference type="EMBL" id="EYC03367.1"/>
    </source>
</evidence>
<accession>A0A016TL42</accession>
<reference evidence="2" key="1">
    <citation type="journal article" date="2015" name="Nat. Genet.">
        <title>The genome and transcriptome of the zoonotic hookworm Ancylostoma ceylanicum identify infection-specific gene families.</title>
        <authorList>
            <person name="Schwarz E.M."/>
            <person name="Hu Y."/>
            <person name="Antoshechkin I."/>
            <person name="Miller M.M."/>
            <person name="Sternberg P.W."/>
            <person name="Aroian R.V."/>
        </authorList>
    </citation>
    <scope>NUCLEOTIDE SEQUENCE</scope>
    <source>
        <strain evidence="2">HY135</strain>
    </source>
</reference>
<organism evidence="1 2">
    <name type="scientific">Ancylostoma ceylanicum</name>
    <dbReference type="NCBI Taxonomy" id="53326"/>
    <lineage>
        <taxon>Eukaryota</taxon>
        <taxon>Metazoa</taxon>
        <taxon>Ecdysozoa</taxon>
        <taxon>Nematoda</taxon>
        <taxon>Chromadorea</taxon>
        <taxon>Rhabditida</taxon>
        <taxon>Rhabditina</taxon>
        <taxon>Rhabditomorpha</taxon>
        <taxon>Strongyloidea</taxon>
        <taxon>Ancylostomatidae</taxon>
        <taxon>Ancylostomatinae</taxon>
        <taxon>Ancylostoma</taxon>
    </lineage>
</organism>
<comment type="caution">
    <text evidence="1">The sequence shown here is derived from an EMBL/GenBank/DDBJ whole genome shotgun (WGS) entry which is preliminary data.</text>
</comment>
<sequence length="92" mass="10640">MFNRGRENNSVHNHSHKSLLSSIAIYPVPSTCSFLRTSAVSWREIIRCEDLHYVRNPSSIRATNWYFCFTAAKILGIRLRFLVSAFVYTPNC</sequence>
<keyword evidence="2" id="KW-1185">Reference proteome</keyword>
<proteinExistence type="predicted"/>